<gene>
    <name evidence="1" type="ORF">ERS852510_02092</name>
</gene>
<accession>A0A174HWF6</accession>
<reference evidence="1 2" key="1">
    <citation type="submission" date="2015-09" db="EMBL/GenBank/DDBJ databases">
        <authorList>
            <consortium name="Pathogen Informatics"/>
        </authorList>
    </citation>
    <scope>NUCLEOTIDE SEQUENCE [LARGE SCALE GENOMIC DNA]</scope>
    <source>
        <strain evidence="1 2">2789STDY5834898</strain>
    </source>
</reference>
<name>A0A174HWF6_BACUN</name>
<evidence type="ECO:0000313" key="2">
    <source>
        <dbReference type="Proteomes" id="UP000095766"/>
    </source>
</evidence>
<sequence length="34" mass="3738">MKSNFILHAISNYMLSNCQDNQNPSGISNVSVNP</sequence>
<organism evidence="1 2">
    <name type="scientific">Bacteroides uniformis</name>
    <dbReference type="NCBI Taxonomy" id="820"/>
    <lineage>
        <taxon>Bacteria</taxon>
        <taxon>Pseudomonadati</taxon>
        <taxon>Bacteroidota</taxon>
        <taxon>Bacteroidia</taxon>
        <taxon>Bacteroidales</taxon>
        <taxon>Bacteroidaceae</taxon>
        <taxon>Bacteroides</taxon>
    </lineage>
</organism>
<evidence type="ECO:0000313" key="1">
    <source>
        <dbReference type="EMBL" id="CUP68353.1"/>
    </source>
</evidence>
<dbReference type="Proteomes" id="UP000095766">
    <property type="component" value="Unassembled WGS sequence"/>
</dbReference>
<dbReference type="AlphaFoldDB" id="A0A174HWF6"/>
<protein>
    <submittedName>
        <fullName evidence="1">Uncharacterized protein</fullName>
    </submittedName>
</protein>
<dbReference type="EMBL" id="CZAO01000009">
    <property type="protein sequence ID" value="CUP68353.1"/>
    <property type="molecule type" value="Genomic_DNA"/>
</dbReference>
<proteinExistence type="predicted"/>